<organism evidence="1 2">
    <name type="scientific">Micromonospora parastrephiae</name>
    <dbReference type="NCBI Taxonomy" id="2806101"/>
    <lineage>
        <taxon>Bacteria</taxon>
        <taxon>Bacillati</taxon>
        <taxon>Actinomycetota</taxon>
        <taxon>Actinomycetes</taxon>
        <taxon>Micromonosporales</taxon>
        <taxon>Micromonosporaceae</taxon>
        <taxon>Micromonospora</taxon>
    </lineage>
</organism>
<gene>
    <name evidence="1" type="ORF">JNW91_01700</name>
</gene>
<accession>A0ABS1XN65</accession>
<evidence type="ECO:0000313" key="1">
    <source>
        <dbReference type="EMBL" id="MBM0230705.1"/>
    </source>
</evidence>
<name>A0ABS1XN65_9ACTN</name>
<evidence type="ECO:0000313" key="2">
    <source>
        <dbReference type="Proteomes" id="UP000601027"/>
    </source>
</evidence>
<dbReference type="EMBL" id="JAEVHM010000003">
    <property type="protein sequence ID" value="MBM0230705.1"/>
    <property type="molecule type" value="Genomic_DNA"/>
</dbReference>
<comment type="caution">
    <text evidence="1">The sequence shown here is derived from an EMBL/GenBank/DDBJ whole genome shotgun (WGS) entry which is preliminary data.</text>
</comment>
<keyword evidence="2" id="KW-1185">Reference proteome</keyword>
<dbReference type="Proteomes" id="UP000601027">
    <property type="component" value="Unassembled WGS sequence"/>
</dbReference>
<reference evidence="1 2" key="1">
    <citation type="submission" date="2021-01" db="EMBL/GenBank/DDBJ databases">
        <title>Draft genome sequence of Micromonospora sp. strain STR1_7.</title>
        <authorList>
            <person name="Karlyshev A."/>
            <person name="Jawad R."/>
        </authorList>
    </citation>
    <scope>NUCLEOTIDE SEQUENCE [LARGE SCALE GENOMIC DNA]</scope>
    <source>
        <strain evidence="1 2">STR1-7</strain>
    </source>
</reference>
<protein>
    <submittedName>
        <fullName evidence="1">Uncharacterized protein</fullName>
    </submittedName>
</protein>
<sequence length="223" mass="23445">MVERRQVNVDPSWPLAGALASVARERGWDVTPAEGSASVLSIDERPVELPDGVDLARLRIEVILGALIDRLGIEPVFGSATVIAPAAGMCGPAAAGPVDSVRIGSFWSGDTVGVRPVAWSARVVTAQQSRCWLVVADFVGGWPDGTVVTGDLAVLPAVVSTDTARASQFQLDRGRGTAWPEVLLLDTPRARRGRLPVLAMCSDGLVADQLLDEALTSAKTVDQ</sequence>
<proteinExistence type="predicted"/>